<sequence length="2042" mass="235585">MQEECDFQTTLEKKLSAEGRLDAAASSTNLSETEIKKLIPKVDSSVDFEILSASSFDVLARTSFESQNGSTSDDQANKLTLESIPEVDNEDDCNWLSYVDCNTIFDATCENLSYYNSTKAEKDSDSDMDDTLIFDDAEEGEPMTLDENDSYCMNSDFQRSFEEACSRKLDSLDEMTNDNPIIVSDRVSLIEINRDPSENDKNGNNIDCDPEVIQIKEEGGKIEEGGENIEGNSVDIEELRNEEKMSDSFDFSSDSDDEHERNLVYSSPNVNISAYFKFRDRMKKPEFEATLEKGSLVFSDKEIKGSLILEEIDEESIEKDKKTTTNENETKDPSTKEPRIEGNFHRKNVTENACSDQQGIGTKFVELNSPEEYLEKLAEITEPDCPKTEEEVEEKLKRIAESKAKIENRKNEALKNLSMEFNEFEKLIAETKSTEQYNSDSDESLDESKERDNIELPLTKEQVAESFKINNVRKDTEEEEKRRAESLQQCFQVIAENGEEFVRDKVEGEKEGENRKSEIWKDLGFCEFNKIEKLFMETKDIEDNKNSNYGIEIPLIGQDKIVEVSRFENSQNEVHEEKQCVECLKECLENISEKAEIEVSVEATSKVEENLGNIIEEKIKKNNVEDIVEERIEENFKNVIKEKMNRNFESITEKVVKQNFEIDIKNIEESIKNIAEKKVKRNLEDIIKEEIKEINVKDIVEKRIKENFKNSIKIEQNSEIEKKIEQKFKNIRAREQNFANTIEEKIDQESKDSIDGKIEQNFKNITADKIETNDDVDKSEISKETSDTKSASETVIKEIVQDIMEDTEDSIFWQYYKQQERTYIKGKVYDFDPKKHGVRMTEEFLKKHCKQNKLYQTPHLNDVLYLHYKGFSFIENLEKYTGLRCLWLENNGIREIANLENQSELKCLYLHNNLISKIENLEWLTKLDTLNLSYNTIRRIENLDSLKFLNTLNLSHNYLQDTGDIEHLRLLDSLSVLDISHNRIDTDEVVNILGDMKELRVVSLMGNPILKKIRLYRKTMILKCKNLKYLDDRPVFPKDRACAEAWMQGGPEEEAAERKRWIEAEQKKINDSVQALINKRKLYKPVGTSEKEAEDKKKTKEEDEEVATTTTLVCTSNELLNLERKKKSGRSSSSGSSSASSSSDEEVVENAGKEDDGTWQKAIEKSDGRRPMAEDERKALGNLGEEILLPWKTEVTRHKKPKQLIEEMEETKEYMAGDAERKMFGTKILDDQRGSDDPPGGCSVGRELAHYEKLVLETTNETEITPPCCKQEKNDDTEDKLFKNSSVSCNISDSANNRNKKGKSIVKNTNDKPACTDILDNYRRKNEPHPLTSQLSSIREDMKEFCADVDKFMEDSKMIPKNGDVKRFWDEKEKTNAEIKSDDEGKHEESSENKEEGFKWWNTKERKLKVKEILRKREEESQKSKDTKNIEIVKEASHKEDSNERKETSSSGVYDLLNLKTCPTILLSDMKPYPRNEDVSLLRKSAKKEVNDEDRSSRLFDSLFDEMNRRNDTSDQSGKLSKSISTELLDLEEREKTVEESACCSSDADAIPLDREIVKNKSVRIEILEANPVSVLLDDDDEVSENESVKTVINKYEINEQGNVDTNIRKEESLTVNEAQNDTKHLDTRPNDASCLERCQSFKSHKRSLDCEYLDVASKKSHLIEEMDAEGDSSDRKTTSALSEKCRQHFMKEAKKFTKKESPLIDRCIESLITNRNSEGNWKVKCNQEDFLSFTATNLNSDFLSWKTKDNSSEQSHVRSKKISENQEIMKESELFSRRQSEVESISQLLKQSHSIEKHSPNICTDLYQEFCKHVDQMNSKRKLLIEPDFMKNDKPNEEKKDDVLSSREIGEQLKEEQIKPLIEKIPGNSINTDEFEKQEELSVHLENLGMDAALKDKILKSINAPKTEEQRERAKRAAEKLKKISREAMTKGKPLLEQSSPVKNQKQYLENSREFFTDLLKEFFDNDDKDINPTKSVDEKTELNSIIETVPDISKKTTIEEAVKLSLVNNDRSQGDEILATEKENVNRPRKSLEMQVVQEN</sequence>
<evidence type="ECO:0000313" key="11">
    <source>
        <dbReference type="EMBL" id="KAK9294736.1"/>
    </source>
</evidence>
<dbReference type="Pfam" id="PF14580">
    <property type="entry name" value="LRR_9"/>
    <property type="match status" value="1"/>
</dbReference>
<dbReference type="GO" id="GO:0070840">
    <property type="term" value="F:dynein complex binding"/>
    <property type="evidence" value="ECO:0007669"/>
    <property type="project" value="TreeGrafter"/>
</dbReference>
<accession>A0AAW0ZBG2</accession>
<feature type="region of interest" description="Disordered" evidence="10">
    <location>
        <begin position="430"/>
        <end position="452"/>
    </location>
</feature>
<dbReference type="GO" id="GO:0005930">
    <property type="term" value="C:axoneme"/>
    <property type="evidence" value="ECO:0007669"/>
    <property type="project" value="TreeGrafter"/>
</dbReference>
<feature type="region of interest" description="Disordered" evidence="10">
    <location>
        <begin position="1123"/>
        <end position="1182"/>
    </location>
</feature>
<keyword evidence="9" id="KW-0175">Coiled coil</keyword>
<dbReference type="SUPFAM" id="SSF52075">
    <property type="entry name" value="Outer arm dynein light chain 1"/>
    <property type="match status" value="1"/>
</dbReference>
<feature type="compositionally biased region" description="Basic and acidic residues" evidence="10">
    <location>
        <begin position="1415"/>
        <end position="1448"/>
    </location>
</feature>
<evidence type="ECO:0000313" key="12">
    <source>
        <dbReference type="Proteomes" id="UP001432146"/>
    </source>
</evidence>
<keyword evidence="5" id="KW-0677">Repeat</keyword>
<feature type="coiled-coil region" evidence="9">
    <location>
        <begin position="1905"/>
        <end position="1932"/>
    </location>
</feature>
<dbReference type="InterPro" id="IPR032675">
    <property type="entry name" value="LRR_dom_sf"/>
</dbReference>
<comment type="caution">
    <text evidence="11">The sequence shown here is derived from an EMBL/GenBank/DDBJ whole genome shotgun (WGS) entry which is preliminary data.</text>
</comment>
<evidence type="ECO:0000256" key="2">
    <source>
        <dbReference type="ARBA" id="ARBA00004138"/>
    </source>
</evidence>
<gene>
    <name evidence="11" type="ORF">QLX08_010755</name>
</gene>
<organism evidence="11 12">
    <name type="scientific">Tetragonisca angustula</name>
    <dbReference type="NCBI Taxonomy" id="166442"/>
    <lineage>
        <taxon>Eukaryota</taxon>
        <taxon>Metazoa</taxon>
        <taxon>Ecdysozoa</taxon>
        <taxon>Arthropoda</taxon>
        <taxon>Hexapoda</taxon>
        <taxon>Insecta</taxon>
        <taxon>Pterygota</taxon>
        <taxon>Neoptera</taxon>
        <taxon>Endopterygota</taxon>
        <taxon>Hymenoptera</taxon>
        <taxon>Apocrita</taxon>
        <taxon>Aculeata</taxon>
        <taxon>Apoidea</taxon>
        <taxon>Anthophila</taxon>
        <taxon>Apidae</taxon>
        <taxon>Tetragonisca</taxon>
    </lineage>
</organism>
<dbReference type="InterPro" id="IPR050576">
    <property type="entry name" value="Cilia_flagella_integrity"/>
</dbReference>
<dbReference type="SMART" id="SM00365">
    <property type="entry name" value="LRR_SD22"/>
    <property type="match status" value="4"/>
</dbReference>
<name>A0AAW0ZBG2_9HYME</name>
<dbReference type="Gene3D" id="3.80.10.10">
    <property type="entry name" value="Ribonuclease Inhibitor"/>
    <property type="match status" value="2"/>
</dbReference>
<comment type="subcellular location">
    <subcellularLocation>
        <location evidence="2">Cell projection</location>
        <location evidence="2">Cilium</location>
    </subcellularLocation>
</comment>
<keyword evidence="7" id="KW-0966">Cell projection</keyword>
<keyword evidence="4" id="KW-0433">Leucine-rich repeat</keyword>
<keyword evidence="6" id="KW-0969">Cilium</keyword>
<reference evidence="11 12" key="1">
    <citation type="submission" date="2024-05" db="EMBL/GenBank/DDBJ databases">
        <title>The nuclear and mitochondrial genome assemblies of Tetragonisca angustula (Apidae: Meliponini), a tiny yet remarkable pollinator in the Neotropics.</title>
        <authorList>
            <person name="Ferrari R."/>
            <person name="Ricardo P.C."/>
            <person name="Dias F.C."/>
            <person name="Araujo N.S."/>
            <person name="Soares D.O."/>
            <person name="Zhou Q.-S."/>
            <person name="Zhu C.-D."/>
            <person name="Coutinho L."/>
            <person name="Airas M.C."/>
            <person name="Batista T.M."/>
        </authorList>
    </citation>
    <scope>NUCLEOTIDE SEQUENCE [LARGE SCALE GENOMIC DNA]</scope>
    <source>
        <strain evidence="11">ASF017062</strain>
        <tissue evidence="11">Abdomen</tissue>
    </source>
</reference>
<evidence type="ECO:0000256" key="4">
    <source>
        <dbReference type="ARBA" id="ARBA00022614"/>
    </source>
</evidence>
<feature type="compositionally biased region" description="Basic and acidic residues" evidence="10">
    <location>
        <begin position="2021"/>
        <end position="2034"/>
    </location>
</feature>
<dbReference type="EMBL" id="JAWNGG020000303">
    <property type="protein sequence ID" value="KAK9294736.1"/>
    <property type="molecule type" value="Genomic_DNA"/>
</dbReference>
<feature type="compositionally biased region" description="Polar residues" evidence="10">
    <location>
        <begin position="1288"/>
        <end position="1297"/>
    </location>
</feature>
<evidence type="ECO:0000256" key="8">
    <source>
        <dbReference type="ARBA" id="ARBA00024433"/>
    </source>
</evidence>
<feature type="compositionally biased region" description="Low complexity" evidence="10">
    <location>
        <begin position="1130"/>
        <end position="1142"/>
    </location>
</feature>
<feature type="region of interest" description="Disordered" evidence="10">
    <location>
        <begin position="2011"/>
        <end position="2042"/>
    </location>
</feature>
<keyword evidence="12" id="KW-1185">Reference proteome</keyword>
<feature type="region of interest" description="Disordered" evidence="10">
    <location>
        <begin position="1288"/>
        <end position="1339"/>
    </location>
</feature>
<dbReference type="PROSITE" id="PS51450">
    <property type="entry name" value="LRR"/>
    <property type="match status" value="4"/>
</dbReference>
<protein>
    <recommendedName>
        <fullName evidence="8">Dynein axonemal assembly factor 1 homolog</fullName>
    </recommendedName>
</protein>
<dbReference type="PANTHER" id="PTHR45973:SF9">
    <property type="entry name" value="LEUCINE-RICH REPEAT-CONTAINING PROTEIN 46"/>
    <property type="match status" value="1"/>
</dbReference>
<comment type="function">
    <text evidence="1">Cilium-specific protein required for cilia structures.</text>
</comment>
<dbReference type="FunFam" id="3.80.10.10:FF:000166">
    <property type="entry name" value="Dynein assembly factor 1, axonemal"/>
    <property type="match status" value="1"/>
</dbReference>
<feature type="region of interest" description="Disordered" evidence="10">
    <location>
        <begin position="1086"/>
        <end position="1109"/>
    </location>
</feature>
<evidence type="ECO:0000256" key="6">
    <source>
        <dbReference type="ARBA" id="ARBA00023069"/>
    </source>
</evidence>
<evidence type="ECO:0000256" key="3">
    <source>
        <dbReference type="ARBA" id="ARBA00006453"/>
    </source>
</evidence>
<feature type="region of interest" description="Disordered" evidence="10">
    <location>
        <begin position="318"/>
        <end position="340"/>
    </location>
</feature>
<dbReference type="GO" id="GO:0035082">
    <property type="term" value="P:axoneme assembly"/>
    <property type="evidence" value="ECO:0007669"/>
    <property type="project" value="TreeGrafter"/>
</dbReference>
<feature type="compositionally biased region" description="Basic and acidic residues" evidence="10">
    <location>
        <begin position="1089"/>
        <end position="1101"/>
    </location>
</feature>
<evidence type="ECO:0000256" key="9">
    <source>
        <dbReference type="SAM" id="Coils"/>
    </source>
</evidence>
<evidence type="ECO:0000256" key="7">
    <source>
        <dbReference type="ARBA" id="ARBA00023273"/>
    </source>
</evidence>
<comment type="similarity">
    <text evidence="3">Belongs to the DNAAF1 family.</text>
</comment>
<feature type="region of interest" description="Disordered" evidence="10">
    <location>
        <begin position="241"/>
        <end position="260"/>
    </location>
</feature>
<feature type="compositionally biased region" description="Basic and acidic residues" evidence="10">
    <location>
        <begin position="1151"/>
        <end position="1179"/>
    </location>
</feature>
<feature type="region of interest" description="Disordered" evidence="10">
    <location>
        <begin position="1360"/>
        <end position="1397"/>
    </location>
</feature>
<feature type="region of interest" description="Disordered" evidence="10">
    <location>
        <begin position="1415"/>
        <end position="1452"/>
    </location>
</feature>
<dbReference type="InterPro" id="IPR001611">
    <property type="entry name" value="Leu-rich_rpt"/>
</dbReference>
<dbReference type="Proteomes" id="UP001432146">
    <property type="component" value="Unassembled WGS sequence"/>
</dbReference>
<dbReference type="PANTHER" id="PTHR45973">
    <property type="entry name" value="PROTEIN PHOSPHATASE 1 REGULATORY SUBUNIT SDS22-RELATED"/>
    <property type="match status" value="1"/>
</dbReference>
<evidence type="ECO:0000256" key="1">
    <source>
        <dbReference type="ARBA" id="ARBA00003843"/>
    </source>
</evidence>
<proteinExistence type="inferred from homology"/>
<evidence type="ECO:0000256" key="5">
    <source>
        <dbReference type="ARBA" id="ARBA00022737"/>
    </source>
</evidence>
<evidence type="ECO:0000256" key="10">
    <source>
        <dbReference type="SAM" id="MobiDB-lite"/>
    </source>
</evidence>